<feature type="domain" description="Response regulatory" evidence="8">
    <location>
        <begin position="23"/>
        <end position="137"/>
    </location>
</feature>
<dbReference type="InterPro" id="IPR011006">
    <property type="entry name" value="CheY-like_superfamily"/>
</dbReference>
<evidence type="ECO:0000259" key="9">
    <source>
        <dbReference type="PROSITE" id="PS51755"/>
    </source>
</evidence>
<reference evidence="10 11" key="1">
    <citation type="submission" date="2016-12" db="EMBL/GenBank/DDBJ databases">
        <authorList>
            <person name="Song W.-J."/>
            <person name="Kurnit D.M."/>
        </authorList>
    </citation>
    <scope>NUCLEOTIDE SEQUENCE [LARGE SCALE GENOMIC DNA]</scope>
    <source>
        <strain evidence="10 11">IMCC3135</strain>
    </source>
</reference>
<feature type="modified residue" description="4-aspartylphosphate" evidence="6">
    <location>
        <position position="72"/>
    </location>
</feature>
<dbReference type="CDD" id="cd19935">
    <property type="entry name" value="REC_OmpR_CusR-like"/>
    <property type="match status" value="1"/>
</dbReference>
<evidence type="ECO:0000313" key="10">
    <source>
        <dbReference type="EMBL" id="ASJ70471.1"/>
    </source>
</evidence>
<dbReference type="SUPFAM" id="SSF52172">
    <property type="entry name" value="CheY-like"/>
    <property type="match status" value="1"/>
</dbReference>
<evidence type="ECO:0000313" key="11">
    <source>
        <dbReference type="Proteomes" id="UP000250079"/>
    </source>
</evidence>
<dbReference type="InterPro" id="IPR001867">
    <property type="entry name" value="OmpR/PhoB-type_DNA-bd"/>
</dbReference>
<name>A0A2Z2NKE1_9GAMM</name>
<feature type="domain" description="OmpR/PhoB-type" evidence="9">
    <location>
        <begin position="146"/>
        <end position="244"/>
    </location>
</feature>
<dbReference type="FunFam" id="1.10.10.10:FF:000005">
    <property type="entry name" value="Two-component system response regulator"/>
    <property type="match status" value="1"/>
</dbReference>
<sequence>MPVSHYIPLKVVFALPKYGGYMRILLVEDDTEAAAYLVKGLTESGHSVEHAADGELGLEMAIANAYDSMIIDRMLPKRDGLSVIEELRRMGNMAPVLILSALDDVDERVTGLKAGGDDYLTKPYQLSELTARLQALTRRAHTGVQGTILHVGDLTLDLIKHKVTRSGRNINLQPREFRLLEYLMQHTGQVVTRSMLLENVWDYHFDPQTNVIDVQISRLRSKIDKDFDSPLLHTVRGAGYKLQEVSSPAETS</sequence>
<proteinExistence type="predicted"/>
<evidence type="ECO:0000256" key="1">
    <source>
        <dbReference type="ARBA" id="ARBA00022553"/>
    </source>
</evidence>
<dbReference type="Pfam" id="PF00486">
    <property type="entry name" value="Trans_reg_C"/>
    <property type="match status" value="1"/>
</dbReference>
<evidence type="ECO:0000259" key="8">
    <source>
        <dbReference type="PROSITE" id="PS50110"/>
    </source>
</evidence>
<dbReference type="CDD" id="cd00383">
    <property type="entry name" value="trans_reg_C"/>
    <property type="match status" value="1"/>
</dbReference>
<dbReference type="InterPro" id="IPR001789">
    <property type="entry name" value="Sig_transdc_resp-reg_receiver"/>
</dbReference>
<gene>
    <name evidence="10" type="primary">copR_1</name>
    <name evidence="10" type="ORF">IMCC3135_01760</name>
</gene>
<dbReference type="Pfam" id="PF00072">
    <property type="entry name" value="Response_reg"/>
    <property type="match status" value="1"/>
</dbReference>
<keyword evidence="2" id="KW-0902">Two-component regulatory system</keyword>
<organism evidence="10 11">
    <name type="scientific">Granulosicoccus antarcticus IMCC3135</name>
    <dbReference type="NCBI Taxonomy" id="1192854"/>
    <lineage>
        <taxon>Bacteria</taxon>
        <taxon>Pseudomonadati</taxon>
        <taxon>Pseudomonadota</taxon>
        <taxon>Gammaproteobacteria</taxon>
        <taxon>Chromatiales</taxon>
        <taxon>Granulosicoccaceae</taxon>
        <taxon>Granulosicoccus</taxon>
    </lineage>
</organism>
<dbReference type="GO" id="GO:0000976">
    <property type="term" value="F:transcription cis-regulatory region binding"/>
    <property type="evidence" value="ECO:0007669"/>
    <property type="project" value="TreeGrafter"/>
</dbReference>
<dbReference type="GO" id="GO:0032993">
    <property type="term" value="C:protein-DNA complex"/>
    <property type="evidence" value="ECO:0007669"/>
    <property type="project" value="TreeGrafter"/>
</dbReference>
<evidence type="ECO:0000256" key="7">
    <source>
        <dbReference type="PROSITE-ProRule" id="PRU01091"/>
    </source>
</evidence>
<keyword evidence="3" id="KW-0805">Transcription regulation</keyword>
<dbReference type="GO" id="GO:0006355">
    <property type="term" value="P:regulation of DNA-templated transcription"/>
    <property type="evidence" value="ECO:0007669"/>
    <property type="project" value="InterPro"/>
</dbReference>
<dbReference type="AlphaFoldDB" id="A0A2Z2NKE1"/>
<dbReference type="InterPro" id="IPR036388">
    <property type="entry name" value="WH-like_DNA-bd_sf"/>
</dbReference>
<evidence type="ECO:0000256" key="4">
    <source>
        <dbReference type="ARBA" id="ARBA00023125"/>
    </source>
</evidence>
<dbReference type="GO" id="GO:0000156">
    <property type="term" value="F:phosphorelay response regulator activity"/>
    <property type="evidence" value="ECO:0007669"/>
    <property type="project" value="TreeGrafter"/>
</dbReference>
<accession>A0A2Z2NKE1</accession>
<evidence type="ECO:0000256" key="3">
    <source>
        <dbReference type="ARBA" id="ARBA00023015"/>
    </source>
</evidence>
<dbReference type="Gene3D" id="3.40.50.2300">
    <property type="match status" value="1"/>
</dbReference>
<evidence type="ECO:0000256" key="2">
    <source>
        <dbReference type="ARBA" id="ARBA00023012"/>
    </source>
</evidence>
<dbReference type="KEGG" id="gai:IMCC3135_01760"/>
<evidence type="ECO:0000256" key="5">
    <source>
        <dbReference type="ARBA" id="ARBA00023163"/>
    </source>
</evidence>
<keyword evidence="11" id="KW-1185">Reference proteome</keyword>
<keyword evidence="1 6" id="KW-0597">Phosphoprotein</keyword>
<keyword evidence="4 7" id="KW-0238">DNA-binding</keyword>
<dbReference type="InterPro" id="IPR039420">
    <property type="entry name" value="WalR-like"/>
</dbReference>
<dbReference type="Gene3D" id="1.10.10.10">
    <property type="entry name" value="Winged helix-like DNA-binding domain superfamily/Winged helix DNA-binding domain"/>
    <property type="match status" value="1"/>
</dbReference>
<dbReference type="EMBL" id="CP018632">
    <property type="protein sequence ID" value="ASJ70471.1"/>
    <property type="molecule type" value="Genomic_DNA"/>
</dbReference>
<evidence type="ECO:0000256" key="6">
    <source>
        <dbReference type="PROSITE-ProRule" id="PRU00169"/>
    </source>
</evidence>
<protein>
    <submittedName>
        <fullName evidence="10">Transcriptional activator protein CopR</fullName>
    </submittedName>
</protein>
<dbReference type="SMART" id="SM00448">
    <property type="entry name" value="REC"/>
    <property type="match status" value="1"/>
</dbReference>
<dbReference type="PROSITE" id="PS51755">
    <property type="entry name" value="OMPR_PHOB"/>
    <property type="match status" value="1"/>
</dbReference>
<dbReference type="GO" id="GO:0005829">
    <property type="term" value="C:cytosol"/>
    <property type="evidence" value="ECO:0007669"/>
    <property type="project" value="TreeGrafter"/>
</dbReference>
<dbReference type="Proteomes" id="UP000250079">
    <property type="component" value="Chromosome"/>
</dbReference>
<keyword evidence="5" id="KW-0804">Transcription</keyword>
<dbReference type="PANTHER" id="PTHR48111">
    <property type="entry name" value="REGULATOR OF RPOS"/>
    <property type="match status" value="1"/>
</dbReference>
<dbReference type="SMART" id="SM00862">
    <property type="entry name" value="Trans_reg_C"/>
    <property type="match status" value="1"/>
</dbReference>
<feature type="DNA-binding region" description="OmpR/PhoB-type" evidence="7">
    <location>
        <begin position="146"/>
        <end position="244"/>
    </location>
</feature>
<dbReference type="PROSITE" id="PS50110">
    <property type="entry name" value="RESPONSE_REGULATORY"/>
    <property type="match status" value="1"/>
</dbReference>
<dbReference type="PANTHER" id="PTHR48111:SF76">
    <property type="entry name" value="TWO-COMPONENT RESPONSE REGULATOR"/>
    <property type="match status" value="1"/>
</dbReference>